<keyword evidence="3" id="KW-1185">Reference proteome</keyword>
<dbReference type="STRING" id="391625.PPSIR1_39795"/>
<evidence type="ECO:0000313" key="2">
    <source>
        <dbReference type="EMBL" id="EDM81468.1"/>
    </source>
</evidence>
<gene>
    <name evidence="2" type="ORF">PPSIR1_39795</name>
</gene>
<keyword evidence="1" id="KW-0472">Membrane</keyword>
<reference evidence="2 3" key="1">
    <citation type="submission" date="2007-06" db="EMBL/GenBank/DDBJ databases">
        <authorList>
            <person name="Shimkets L."/>
            <person name="Ferriera S."/>
            <person name="Johnson J."/>
            <person name="Kravitz S."/>
            <person name="Beeson K."/>
            <person name="Sutton G."/>
            <person name="Rogers Y.-H."/>
            <person name="Friedman R."/>
            <person name="Frazier M."/>
            <person name="Venter J.C."/>
        </authorList>
    </citation>
    <scope>NUCLEOTIDE SEQUENCE [LARGE SCALE GENOMIC DNA]</scope>
    <source>
        <strain evidence="2 3">SIR-1</strain>
    </source>
</reference>
<comment type="caution">
    <text evidence="2">The sequence shown here is derived from an EMBL/GenBank/DDBJ whole genome shotgun (WGS) entry which is preliminary data.</text>
</comment>
<proteinExistence type="predicted"/>
<organism evidence="2 3">
    <name type="scientific">Plesiocystis pacifica SIR-1</name>
    <dbReference type="NCBI Taxonomy" id="391625"/>
    <lineage>
        <taxon>Bacteria</taxon>
        <taxon>Pseudomonadati</taxon>
        <taxon>Myxococcota</taxon>
        <taxon>Polyangia</taxon>
        <taxon>Nannocystales</taxon>
        <taxon>Nannocystaceae</taxon>
        <taxon>Plesiocystis</taxon>
    </lineage>
</organism>
<evidence type="ECO:0000313" key="3">
    <source>
        <dbReference type="Proteomes" id="UP000005801"/>
    </source>
</evidence>
<sequence>MTDEYLWDGSGEPEAFVDRLERGLSPLGDELDAVLDELDALGEFGELGELQDGRARADLDEPPALEDEAVVLQLPVANATEPRRTRPRSSWLWMSAAAVLLLSFSTFALSGRGQRRGPSPAAQVVGEGAETARLTLAVTAVETDAGASSFDALRELRAVHDSLARCSLALEAGAQLELHVELRAETIELRRATSRHGELDRTTRRCLDRALARWQPEGLGLGELGVRIEIK</sequence>
<name>A6FY89_9BACT</name>
<dbReference type="EMBL" id="ABCS01000003">
    <property type="protein sequence ID" value="EDM81468.1"/>
    <property type="molecule type" value="Genomic_DNA"/>
</dbReference>
<dbReference type="RefSeq" id="WP_006969438.1">
    <property type="nucleotide sequence ID" value="NZ_ABCS01000003.1"/>
</dbReference>
<feature type="transmembrane region" description="Helical" evidence="1">
    <location>
        <begin position="91"/>
        <end position="109"/>
    </location>
</feature>
<keyword evidence="1" id="KW-1133">Transmembrane helix</keyword>
<accession>A6FY89</accession>
<keyword evidence="1" id="KW-0812">Transmembrane</keyword>
<dbReference type="Proteomes" id="UP000005801">
    <property type="component" value="Unassembled WGS sequence"/>
</dbReference>
<dbReference type="AlphaFoldDB" id="A6FY89"/>
<evidence type="ECO:0000256" key="1">
    <source>
        <dbReference type="SAM" id="Phobius"/>
    </source>
</evidence>
<protein>
    <submittedName>
        <fullName evidence="2">Uncharacterized protein</fullName>
    </submittedName>
</protein>